<accession>A0A8S5MYH3</accession>
<proteinExistence type="predicted"/>
<sequence>MSNFKETMQQIVQPAIGPVMDMVSGIALDGLAGTLVPGAGNLILAYKQQRTEKNLEIFISKIVERQDEFNEKLNKLDLDKLDLITKHYFGVVTDYVLDVKQKEKIKYIVDGYIHLADFEELKEDVVLMYYDTLEELNIIDIAVLKSHTYEYIHNEENNKILDSLLPGQRRMISEKLYRMGLFDSENSQKMDDNLKNIVQYLQDMEKGKKNPKLNVKKVWGSDSYKLTSYGRSFLEFFLEEYRE</sequence>
<name>A0A8S5MYH3_9CAUD</name>
<dbReference type="EMBL" id="BK015015">
    <property type="protein sequence ID" value="DAD87175.1"/>
    <property type="molecule type" value="Genomic_DNA"/>
</dbReference>
<organism evidence="1">
    <name type="scientific">Siphoviridae sp. ctM4P7</name>
    <dbReference type="NCBI Taxonomy" id="2826256"/>
    <lineage>
        <taxon>Viruses</taxon>
        <taxon>Duplodnaviria</taxon>
        <taxon>Heunggongvirae</taxon>
        <taxon>Uroviricota</taxon>
        <taxon>Caudoviricetes</taxon>
    </lineage>
</organism>
<evidence type="ECO:0000313" key="1">
    <source>
        <dbReference type="EMBL" id="DAD87175.1"/>
    </source>
</evidence>
<protein>
    <submittedName>
        <fullName evidence="1">Uncharacterized protein</fullName>
    </submittedName>
</protein>
<reference evidence="1" key="1">
    <citation type="journal article" date="2021" name="Proc. Natl. Acad. Sci. U.S.A.">
        <title>A Catalog of Tens of Thousands of Viruses from Human Metagenomes Reveals Hidden Associations with Chronic Diseases.</title>
        <authorList>
            <person name="Tisza M.J."/>
            <person name="Buck C.B."/>
        </authorList>
    </citation>
    <scope>NUCLEOTIDE SEQUENCE</scope>
    <source>
        <strain evidence="1">CtM4P7</strain>
    </source>
</reference>